<name>A0A481W5C2_9CAUD</name>
<dbReference type="EMBL" id="MK552327">
    <property type="protein sequence ID" value="QBJ02583.1"/>
    <property type="molecule type" value="Genomic_DNA"/>
</dbReference>
<gene>
    <name evidence="2" type="ORF">PSA21_53</name>
</gene>
<protein>
    <submittedName>
        <fullName evidence="2">Uncharacterized protein</fullName>
    </submittedName>
</protein>
<feature type="compositionally biased region" description="Basic residues" evidence="1">
    <location>
        <begin position="1"/>
        <end position="17"/>
    </location>
</feature>
<keyword evidence="3" id="KW-1185">Reference proteome</keyword>
<evidence type="ECO:0000313" key="2">
    <source>
        <dbReference type="EMBL" id="QBJ02583.1"/>
    </source>
</evidence>
<evidence type="ECO:0000256" key="1">
    <source>
        <dbReference type="SAM" id="MobiDB-lite"/>
    </source>
</evidence>
<sequence length="82" mass="9469">MKKSQPKPRKQKKKRTKPTGYQDHSIRPGSGGIVADKVWSGIKRAQPHHRERTISEIWDRATRTSFYTPYYTPAEVMAGKND</sequence>
<proteinExistence type="predicted"/>
<feature type="region of interest" description="Disordered" evidence="1">
    <location>
        <begin position="1"/>
        <end position="33"/>
    </location>
</feature>
<dbReference type="Proteomes" id="UP000294134">
    <property type="component" value="Segment"/>
</dbReference>
<accession>A0A481W5C2</accession>
<reference evidence="2 3" key="1">
    <citation type="submission" date="2019-02" db="EMBL/GenBank/DDBJ databases">
        <authorList>
            <person name="Frampton R.A."/>
            <person name="Wojtus J.K."/>
            <person name="Fineran P.C."/>
            <person name="Hendrickson H.L."/>
        </authorList>
    </citation>
    <scope>NUCLEOTIDE SEQUENCE [LARGE SCALE GENOMIC DNA]</scope>
</reference>
<organism evidence="2 3">
    <name type="scientific">Pseudomonas phage Psa21</name>
    <dbReference type="NCBI Taxonomy" id="2530023"/>
    <lineage>
        <taxon>Viruses</taxon>
        <taxon>Duplodnaviria</taxon>
        <taxon>Heunggongvirae</taxon>
        <taxon>Uroviricota</taxon>
        <taxon>Caudoviricetes</taxon>
        <taxon>Chimalliviridae</taxon>
        <taxon>Tepukevirus</taxon>
        <taxon>Tepukevirus Psa21</taxon>
    </lineage>
</organism>
<evidence type="ECO:0000313" key="3">
    <source>
        <dbReference type="Proteomes" id="UP000294134"/>
    </source>
</evidence>